<dbReference type="GO" id="GO:1990077">
    <property type="term" value="C:primosome complex"/>
    <property type="evidence" value="ECO:0007669"/>
    <property type="project" value="UniProtKB-KW"/>
</dbReference>
<dbReference type="GO" id="GO:0006269">
    <property type="term" value="P:DNA replication, synthesis of primer"/>
    <property type="evidence" value="ECO:0007669"/>
    <property type="project" value="UniProtKB-KW"/>
</dbReference>
<feature type="domain" description="SF4 helicase" evidence="12">
    <location>
        <begin position="169"/>
        <end position="434"/>
    </location>
</feature>
<reference evidence="13" key="1">
    <citation type="journal article" date="2021" name="PeerJ">
        <title>Extensive microbial diversity within the chicken gut microbiome revealed by metagenomics and culture.</title>
        <authorList>
            <person name="Gilroy R."/>
            <person name="Ravi A."/>
            <person name="Getino M."/>
            <person name="Pursley I."/>
            <person name="Horton D.L."/>
            <person name="Alikhan N.F."/>
            <person name="Baker D."/>
            <person name="Gharbi K."/>
            <person name="Hall N."/>
            <person name="Watson M."/>
            <person name="Adriaenssens E.M."/>
            <person name="Foster-Nyarko E."/>
            <person name="Jarju S."/>
            <person name="Secka A."/>
            <person name="Antonio M."/>
            <person name="Oren A."/>
            <person name="Chaudhuri R.R."/>
            <person name="La Ragione R."/>
            <person name="Hildebrand F."/>
            <person name="Pallen M.J."/>
        </authorList>
    </citation>
    <scope>NUCLEOTIDE SEQUENCE</scope>
    <source>
        <strain evidence="13">8470</strain>
    </source>
</reference>
<dbReference type="Gene3D" id="1.10.860.10">
    <property type="entry name" value="DNAb Helicase, Chain A"/>
    <property type="match status" value="1"/>
</dbReference>
<keyword evidence="8" id="KW-0238">DNA-binding</keyword>
<evidence type="ECO:0000256" key="10">
    <source>
        <dbReference type="ARBA" id="ARBA00044969"/>
    </source>
</evidence>
<dbReference type="InterPro" id="IPR027417">
    <property type="entry name" value="P-loop_NTPase"/>
</dbReference>
<reference evidence="13" key="2">
    <citation type="submission" date="2021-04" db="EMBL/GenBank/DDBJ databases">
        <authorList>
            <person name="Gilroy R."/>
        </authorList>
    </citation>
    <scope>NUCLEOTIDE SEQUENCE</scope>
    <source>
        <strain evidence="13">8470</strain>
    </source>
</reference>
<evidence type="ECO:0000256" key="2">
    <source>
        <dbReference type="ARBA" id="ARBA00022515"/>
    </source>
</evidence>
<dbReference type="Pfam" id="PF03796">
    <property type="entry name" value="DnaB_C"/>
    <property type="match status" value="1"/>
</dbReference>
<evidence type="ECO:0000256" key="9">
    <source>
        <dbReference type="ARBA" id="ARBA00023235"/>
    </source>
</evidence>
<dbReference type="GO" id="GO:0043139">
    <property type="term" value="F:5'-3' DNA helicase activity"/>
    <property type="evidence" value="ECO:0007669"/>
    <property type="project" value="UniProtKB-EC"/>
</dbReference>
<comment type="similarity">
    <text evidence="1">Belongs to the helicase family. DnaB subfamily.</text>
</comment>
<comment type="catalytic activity">
    <reaction evidence="11">
        <text>ATP + H2O = ADP + phosphate + H(+)</text>
        <dbReference type="Rhea" id="RHEA:13065"/>
        <dbReference type="ChEBI" id="CHEBI:15377"/>
        <dbReference type="ChEBI" id="CHEBI:15378"/>
        <dbReference type="ChEBI" id="CHEBI:30616"/>
        <dbReference type="ChEBI" id="CHEBI:43474"/>
        <dbReference type="ChEBI" id="CHEBI:456216"/>
        <dbReference type="EC" id="5.6.2.3"/>
    </reaction>
</comment>
<dbReference type="PROSITE" id="PS51199">
    <property type="entry name" value="SF4_HELICASE"/>
    <property type="match status" value="1"/>
</dbReference>
<dbReference type="SUPFAM" id="SSF52540">
    <property type="entry name" value="P-loop containing nucleoside triphosphate hydrolases"/>
    <property type="match status" value="1"/>
</dbReference>
<evidence type="ECO:0000256" key="6">
    <source>
        <dbReference type="ARBA" id="ARBA00022806"/>
    </source>
</evidence>
<accession>A0A948X2R3</accession>
<dbReference type="EC" id="5.6.2.3" evidence="10"/>
<dbReference type="Gene3D" id="3.40.50.300">
    <property type="entry name" value="P-loop containing nucleotide triphosphate hydrolases"/>
    <property type="match status" value="1"/>
</dbReference>
<keyword evidence="4" id="KW-0547">Nucleotide-binding</keyword>
<dbReference type="GO" id="GO:0016787">
    <property type="term" value="F:hydrolase activity"/>
    <property type="evidence" value="ECO:0007669"/>
    <property type="project" value="UniProtKB-KW"/>
</dbReference>
<evidence type="ECO:0000256" key="3">
    <source>
        <dbReference type="ARBA" id="ARBA00022705"/>
    </source>
</evidence>
<keyword evidence="9" id="KW-0413">Isomerase</keyword>
<protein>
    <recommendedName>
        <fullName evidence="10">DNA 5'-3' helicase</fullName>
        <ecNumber evidence="10">5.6.2.3</ecNumber>
    </recommendedName>
</protein>
<evidence type="ECO:0000313" key="14">
    <source>
        <dbReference type="Proteomes" id="UP000784286"/>
    </source>
</evidence>
<dbReference type="GO" id="GO:0005829">
    <property type="term" value="C:cytosol"/>
    <property type="evidence" value="ECO:0007669"/>
    <property type="project" value="TreeGrafter"/>
</dbReference>
<evidence type="ECO:0000256" key="7">
    <source>
        <dbReference type="ARBA" id="ARBA00022840"/>
    </source>
</evidence>
<evidence type="ECO:0000256" key="1">
    <source>
        <dbReference type="ARBA" id="ARBA00008428"/>
    </source>
</evidence>
<dbReference type="InterPro" id="IPR016136">
    <property type="entry name" value="DNA_helicase_N/primase_C"/>
</dbReference>
<keyword evidence="5" id="KW-0378">Hydrolase</keyword>
<keyword evidence="7" id="KW-0067">ATP-binding</keyword>
<evidence type="ECO:0000256" key="11">
    <source>
        <dbReference type="ARBA" id="ARBA00048954"/>
    </source>
</evidence>
<evidence type="ECO:0000313" key="13">
    <source>
        <dbReference type="EMBL" id="MBU3856229.1"/>
    </source>
</evidence>
<keyword evidence="2" id="KW-0639">Primosome</keyword>
<evidence type="ECO:0000256" key="8">
    <source>
        <dbReference type="ARBA" id="ARBA00023125"/>
    </source>
</evidence>
<dbReference type="GO" id="GO:0005524">
    <property type="term" value="F:ATP binding"/>
    <property type="evidence" value="ECO:0007669"/>
    <property type="project" value="UniProtKB-KW"/>
</dbReference>
<keyword evidence="6 13" id="KW-0347">Helicase</keyword>
<keyword evidence="3" id="KW-0235">DNA replication</keyword>
<name>A0A948X2R3_9BACT</name>
<dbReference type="InterPro" id="IPR007693">
    <property type="entry name" value="DNA_helicase_DnaB-like_N"/>
</dbReference>
<dbReference type="EMBL" id="JAHLFJ010000066">
    <property type="protein sequence ID" value="MBU3856229.1"/>
    <property type="molecule type" value="Genomic_DNA"/>
</dbReference>
<dbReference type="Proteomes" id="UP000784286">
    <property type="component" value="Unassembled WGS sequence"/>
</dbReference>
<evidence type="ECO:0000259" key="12">
    <source>
        <dbReference type="PROSITE" id="PS51199"/>
    </source>
</evidence>
<dbReference type="Pfam" id="PF00772">
    <property type="entry name" value="DnaB"/>
    <property type="match status" value="1"/>
</dbReference>
<dbReference type="InterPro" id="IPR007694">
    <property type="entry name" value="DNA_helicase_DnaB-like_C"/>
</dbReference>
<proteinExistence type="inferred from homology"/>
<dbReference type="AlphaFoldDB" id="A0A948X2R3"/>
<gene>
    <name evidence="13" type="ORF">H9928_06705</name>
</gene>
<dbReference type="GO" id="GO:0003677">
    <property type="term" value="F:DNA binding"/>
    <property type="evidence" value="ECO:0007669"/>
    <property type="project" value="UniProtKB-KW"/>
</dbReference>
<organism evidence="13 14">
    <name type="scientific">Candidatus Phocaeicola excrementipullorum</name>
    <dbReference type="NCBI Taxonomy" id="2838731"/>
    <lineage>
        <taxon>Bacteria</taxon>
        <taxon>Pseudomonadati</taxon>
        <taxon>Bacteroidota</taxon>
        <taxon>Bacteroidia</taxon>
        <taxon>Bacteroidales</taxon>
        <taxon>Bacteroidaceae</taxon>
        <taxon>Phocaeicola</taxon>
    </lineage>
</organism>
<comment type="caution">
    <text evidence="13">The sequence shown here is derived from an EMBL/GenBank/DDBJ whole genome shotgun (WGS) entry which is preliminary data.</text>
</comment>
<dbReference type="SUPFAM" id="SSF48024">
    <property type="entry name" value="N-terminal domain of DnaB helicase"/>
    <property type="match status" value="1"/>
</dbReference>
<dbReference type="PANTHER" id="PTHR30153:SF2">
    <property type="entry name" value="REPLICATIVE DNA HELICASE"/>
    <property type="match status" value="1"/>
</dbReference>
<evidence type="ECO:0000256" key="4">
    <source>
        <dbReference type="ARBA" id="ARBA00022741"/>
    </source>
</evidence>
<dbReference type="InterPro" id="IPR036185">
    <property type="entry name" value="DNA_heli_DnaB-like_N_sf"/>
</dbReference>
<sequence length="446" mass="49803">MEDKQLPQDKEAEKTVLATIMADKNALPEVRQMLDVEAFYYETHREIYKAQLAISERGDFPDLITVMNELNRRKSGVTPYELTEISGHVTNFLAQHAAEVFDKYKRRQFFEIGCYLQSNCFSEDNDVVDVAEEARKKMEGIFPDDGRSVSTMRDAVQGVYDNINRNMTGGEGLTGSPTGFVELDRRSGGLQTSDLVIIAADTSMGKTSLAIKMAMNAGCPVAFYSMEMKKEQIAARMISIETGVSANEILYSRLGASQITAIDKGVSQICEKPVFFDDRSTSSIETILASIRMMKIKYGIKGAVVDYLQILNVNMKGANKEQQMGDVARRLKNIAKDLDIWVIALSQINRDRDNPAPSLSRLRDSGQIAEAADTVILIYRPEVYGRSYPDPFTNASTKDTAMIEVAKGRNIGLLKFIVGFNKPTTNFYELGTVPQAEFQQKEEDPF</sequence>
<evidence type="ECO:0000256" key="5">
    <source>
        <dbReference type="ARBA" id="ARBA00022801"/>
    </source>
</evidence>
<dbReference type="PANTHER" id="PTHR30153">
    <property type="entry name" value="REPLICATIVE DNA HELICASE DNAB"/>
    <property type="match status" value="1"/>
</dbReference>